<keyword evidence="1" id="KW-0805">Transcription regulation</keyword>
<accession>A0A2S7EV10</accession>
<dbReference type="InterPro" id="IPR000843">
    <property type="entry name" value="HTH_LacI"/>
</dbReference>
<dbReference type="Gene3D" id="1.10.260.40">
    <property type="entry name" value="lambda repressor-like DNA-binding domains"/>
    <property type="match status" value="1"/>
</dbReference>
<dbReference type="PROSITE" id="PS50932">
    <property type="entry name" value="HTH_LACI_2"/>
    <property type="match status" value="1"/>
</dbReference>
<reference evidence="6" key="1">
    <citation type="submission" date="2016-08" db="EMBL/GenBank/DDBJ databases">
        <authorList>
            <person name="Merda D."/>
            <person name="Briand M."/>
            <person name="Taghouti G."/>
            <person name="Carrere S."/>
            <person name="Gouzy J."/>
            <person name="Portier P."/>
            <person name="Jacques M.-A."/>
            <person name="Fischer-Le Saux M."/>
        </authorList>
    </citation>
    <scope>NUCLEOTIDE SEQUENCE [LARGE SCALE GENOMIC DNA]</scope>
    <source>
        <strain evidence="6">CFBP1156</strain>
    </source>
</reference>
<dbReference type="PROSITE" id="PS00356">
    <property type="entry name" value="HTH_LACI_1"/>
    <property type="match status" value="1"/>
</dbReference>
<dbReference type="GO" id="GO:0003700">
    <property type="term" value="F:DNA-binding transcription factor activity"/>
    <property type="evidence" value="ECO:0007669"/>
    <property type="project" value="TreeGrafter"/>
</dbReference>
<evidence type="ECO:0000313" key="6">
    <source>
        <dbReference type="Proteomes" id="UP000238261"/>
    </source>
</evidence>
<sequence>MSKRATQGLRIEDVAARAGVSMKTVSRVINGEPNVREQTRRKVEQTMQRLGYQPNPSARSLAGQRSYAVALAYDNPSYYQMEIQNGVLEACRAQRYTLMLAPVDRARADHADALVALARHQHIDGLLLIPPLTDDDALRRRLDAERIALACISPRRQRHWPGVRLEERRAARELVGELVRLGHRRIAHIRGLPGHGATQWRLAGYRDALAAAGIAYDERLVVPGRFDFASGIEAAEQLLRQRRRPSAVFAANDEMAAGVLRSASLRGLRVPADLSVCGFDDTLVSQQVSPALATVQQPLQQMGRRALELLLARLRAPQPPTCETLPHRLLLRDSLGSPAAQR</sequence>
<proteinExistence type="predicted"/>
<feature type="domain" description="HTH lacI-type" evidence="4">
    <location>
        <begin position="9"/>
        <end position="63"/>
    </location>
</feature>
<comment type="caution">
    <text evidence="5">The sequence shown here is derived from an EMBL/GenBank/DDBJ whole genome shotgun (WGS) entry which is preliminary data.</text>
</comment>
<dbReference type="Pfam" id="PF13377">
    <property type="entry name" value="Peripla_BP_3"/>
    <property type="match status" value="1"/>
</dbReference>
<dbReference type="Pfam" id="PF00356">
    <property type="entry name" value="LacI"/>
    <property type="match status" value="1"/>
</dbReference>
<dbReference type="InterPro" id="IPR010982">
    <property type="entry name" value="Lambda_DNA-bd_dom_sf"/>
</dbReference>
<dbReference type="CDD" id="cd01392">
    <property type="entry name" value="HTH_LacI"/>
    <property type="match status" value="1"/>
</dbReference>
<dbReference type="InterPro" id="IPR028082">
    <property type="entry name" value="Peripla_BP_I"/>
</dbReference>
<dbReference type="OrthoDB" id="9798934at2"/>
<keyword evidence="3" id="KW-0804">Transcription</keyword>
<dbReference type="AlphaFoldDB" id="A0A2S7EV10"/>
<evidence type="ECO:0000256" key="3">
    <source>
        <dbReference type="ARBA" id="ARBA00023163"/>
    </source>
</evidence>
<dbReference type="CDD" id="cd01545">
    <property type="entry name" value="PBP1_SalR"/>
    <property type="match status" value="1"/>
</dbReference>
<dbReference type="EMBL" id="MDEG01000011">
    <property type="protein sequence ID" value="PPU96995.1"/>
    <property type="molecule type" value="Genomic_DNA"/>
</dbReference>
<organism evidence="5 6">
    <name type="scientific">Xanthomonas hyacinthi</name>
    <dbReference type="NCBI Taxonomy" id="56455"/>
    <lineage>
        <taxon>Bacteria</taxon>
        <taxon>Pseudomonadati</taxon>
        <taxon>Pseudomonadota</taxon>
        <taxon>Gammaproteobacteria</taxon>
        <taxon>Lysobacterales</taxon>
        <taxon>Lysobacteraceae</taxon>
        <taxon>Xanthomonas</taxon>
    </lineage>
</organism>
<dbReference type="Gene3D" id="3.40.50.2300">
    <property type="match status" value="2"/>
</dbReference>
<dbReference type="PRINTS" id="PR00036">
    <property type="entry name" value="HTHLACI"/>
</dbReference>
<keyword evidence="6" id="KW-1185">Reference proteome</keyword>
<evidence type="ECO:0000313" key="5">
    <source>
        <dbReference type="EMBL" id="PPU96995.1"/>
    </source>
</evidence>
<dbReference type="Proteomes" id="UP000238261">
    <property type="component" value="Unassembled WGS sequence"/>
</dbReference>
<protein>
    <submittedName>
        <fullName evidence="5">LacI family transcriptional regulator</fullName>
    </submittedName>
</protein>
<dbReference type="PANTHER" id="PTHR30146">
    <property type="entry name" value="LACI-RELATED TRANSCRIPTIONAL REPRESSOR"/>
    <property type="match status" value="1"/>
</dbReference>
<evidence type="ECO:0000256" key="1">
    <source>
        <dbReference type="ARBA" id="ARBA00023015"/>
    </source>
</evidence>
<dbReference type="RefSeq" id="WP_046979079.1">
    <property type="nucleotide sequence ID" value="NZ_CP043476.1"/>
</dbReference>
<evidence type="ECO:0000259" key="4">
    <source>
        <dbReference type="PROSITE" id="PS50932"/>
    </source>
</evidence>
<dbReference type="SUPFAM" id="SSF53822">
    <property type="entry name" value="Periplasmic binding protein-like I"/>
    <property type="match status" value="1"/>
</dbReference>
<dbReference type="GO" id="GO:0000976">
    <property type="term" value="F:transcription cis-regulatory region binding"/>
    <property type="evidence" value="ECO:0007669"/>
    <property type="project" value="TreeGrafter"/>
</dbReference>
<gene>
    <name evidence="5" type="ORF">XhyaCFBP1156_12955</name>
</gene>
<dbReference type="PANTHER" id="PTHR30146:SF153">
    <property type="entry name" value="LACTOSE OPERON REPRESSOR"/>
    <property type="match status" value="1"/>
</dbReference>
<dbReference type="InterPro" id="IPR046335">
    <property type="entry name" value="LacI/GalR-like_sensor"/>
</dbReference>
<name>A0A2S7EV10_9XANT</name>
<dbReference type="SUPFAM" id="SSF47413">
    <property type="entry name" value="lambda repressor-like DNA-binding domains"/>
    <property type="match status" value="1"/>
</dbReference>
<keyword evidence="2" id="KW-0238">DNA-binding</keyword>
<evidence type="ECO:0000256" key="2">
    <source>
        <dbReference type="ARBA" id="ARBA00023125"/>
    </source>
</evidence>
<dbReference type="SMART" id="SM00354">
    <property type="entry name" value="HTH_LACI"/>
    <property type="match status" value="1"/>
</dbReference>